<feature type="transmembrane region" description="Helical" evidence="1">
    <location>
        <begin position="187"/>
        <end position="206"/>
    </location>
</feature>
<keyword evidence="1" id="KW-1133">Transmembrane helix</keyword>
<evidence type="ECO:0008006" key="4">
    <source>
        <dbReference type="Google" id="ProtNLM"/>
    </source>
</evidence>
<accession>A0A238U4B5</accession>
<feature type="transmembrane region" description="Helical" evidence="1">
    <location>
        <begin position="13"/>
        <end position="31"/>
    </location>
</feature>
<gene>
    <name evidence="2" type="ORF">TJEJU_0248</name>
</gene>
<protein>
    <recommendedName>
        <fullName evidence="4">DUF4271 domain-containing protein</fullName>
    </recommendedName>
</protein>
<feature type="transmembrane region" description="Helical" evidence="1">
    <location>
        <begin position="133"/>
        <end position="152"/>
    </location>
</feature>
<sequence length="211" mass="25105">MELIERNFISTDWITLTFLAGLVMIALMKLYKPQLLLGYSIAFFSQGFIESRSDKNPSIFTVFHVLIFLFSLLVFSLTLHLLISNFMVSYNFSYLYTLAFTTLFIMLKYILVKLIVITLKIEEITRYFLFSKTGYLYAISLWLYPILVLYQYSYFNDTFLIIYILLLLAFRVFLITKNNKKLIFNHFFYFILYFCTLELAPLLIIYKTTTI</sequence>
<name>A0A238U4B5_9FLAO</name>
<feature type="transmembrane region" description="Helical" evidence="1">
    <location>
        <begin position="158"/>
        <end position="175"/>
    </location>
</feature>
<organism evidence="2 3">
    <name type="scientific">Tenacibaculum jejuense</name>
    <dbReference type="NCBI Taxonomy" id="584609"/>
    <lineage>
        <taxon>Bacteria</taxon>
        <taxon>Pseudomonadati</taxon>
        <taxon>Bacteroidota</taxon>
        <taxon>Flavobacteriia</taxon>
        <taxon>Flavobacteriales</taxon>
        <taxon>Flavobacteriaceae</taxon>
        <taxon>Tenacibaculum</taxon>
    </lineage>
</organism>
<dbReference type="Proteomes" id="UP000215214">
    <property type="component" value="Chromosome TJEJU"/>
</dbReference>
<proteinExistence type="predicted"/>
<keyword evidence="1" id="KW-0812">Transmembrane</keyword>
<dbReference type="EMBL" id="LT899436">
    <property type="protein sequence ID" value="SNR14051.1"/>
    <property type="molecule type" value="Genomic_DNA"/>
</dbReference>
<feature type="transmembrane region" description="Helical" evidence="1">
    <location>
        <begin position="59"/>
        <end position="82"/>
    </location>
</feature>
<dbReference type="InterPro" id="IPR025367">
    <property type="entry name" value="DUF4271"/>
</dbReference>
<dbReference type="RefSeq" id="WP_095068918.1">
    <property type="nucleotide sequence ID" value="NZ_LT899436.1"/>
</dbReference>
<dbReference type="Pfam" id="PF14093">
    <property type="entry name" value="DUF4271"/>
    <property type="match status" value="1"/>
</dbReference>
<evidence type="ECO:0000313" key="3">
    <source>
        <dbReference type="Proteomes" id="UP000215214"/>
    </source>
</evidence>
<dbReference type="OrthoDB" id="1438590at2"/>
<keyword evidence="3" id="KW-1185">Reference proteome</keyword>
<evidence type="ECO:0000313" key="2">
    <source>
        <dbReference type="EMBL" id="SNR14051.1"/>
    </source>
</evidence>
<evidence type="ECO:0000256" key="1">
    <source>
        <dbReference type="SAM" id="Phobius"/>
    </source>
</evidence>
<reference evidence="2 3" key="1">
    <citation type="submission" date="2017-07" db="EMBL/GenBank/DDBJ databases">
        <authorList>
            <person name="Sun Z.S."/>
            <person name="Albrecht U."/>
            <person name="Echele G."/>
            <person name="Lee C.C."/>
        </authorList>
    </citation>
    <scope>NUCLEOTIDE SEQUENCE [LARGE SCALE GENOMIC DNA]</scope>
    <source>
        <strain evidence="3">type strain: KCTC 22618</strain>
    </source>
</reference>
<feature type="transmembrane region" description="Helical" evidence="1">
    <location>
        <begin position="94"/>
        <end position="112"/>
    </location>
</feature>
<dbReference type="KEGG" id="tje:TJEJU_0248"/>
<keyword evidence="1" id="KW-0472">Membrane</keyword>
<dbReference type="AlphaFoldDB" id="A0A238U4B5"/>